<feature type="compositionally biased region" description="Polar residues" evidence="5">
    <location>
        <begin position="84"/>
        <end position="95"/>
    </location>
</feature>
<dbReference type="HOGENOM" id="CLU_072702_2_0_1"/>
<dbReference type="KEGG" id="cin:100182651"/>
<dbReference type="Proteomes" id="UP000008144">
    <property type="component" value="Chromosome 7"/>
</dbReference>
<dbReference type="InParanoid" id="F6WAE5"/>
<keyword evidence="3" id="KW-0862">Zinc</keyword>
<reference evidence="7" key="4">
    <citation type="submission" date="2025-09" db="UniProtKB">
        <authorList>
            <consortium name="Ensembl"/>
        </authorList>
    </citation>
    <scope>IDENTIFICATION</scope>
</reference>
<protein>
    <submittedName>
        <fullName evidence="7">E3 ubiquitin-protein ligase RNF4</fullName>
    </submittedName>
</protein>
<reference evidence="7" key="3">
    <citation type="submission" date="2025-08" db="UniProtKB">
        <authorList>
            <consortium name="Ensembl"/>
        </authorList>
    </citation>
    <scope>IDENTIFICATION</scope>
</reference>
<accession>F6WAE5</accession>
<accession>A0A1W2WAP3</accession>
<feature type="domain" description="RING-type" evidence="6">
    <location>
        <begin position="163"/>
        <end position="208"/>
    </location>
</feature>
<evidence type="ECO:0000256" key="1">
    <source>
        <dbReference type="ARBA" id="ARBA00022723"/>
    </source>
</evidence>
<feature type="region of interest" description="Disordered" evidence="5">
    <location>
        <begin position="81"/>
        <end position="148"/>
    </location>
</feature>
<evidence type="ECO:0000313" key="8">
    <source>
        <dbReference type="Proteomes" id="UP000008144"/>
    </source>
</evidence>
<dbReference type="PROSITE" id="PS50089">
    <property type="entry name" value="ZF_RING_2"/>
    <property type="match status" value="1"/>
</dbReference>
<dbReference type="GeneID" id="100182651"/>
<dbReference type="InterPro" id="IPR017907">
    <property type="entry name" value="Znf_RING_CS"/>
</dbReference>
<dbReference type="FunCoup" id="F6WAE5">
    <property type="interactions" value="85"/>
</dbReference>
<dbReference type="GO" id="GO:0061630">
    <property type="term" value="F:ubiquitin protein ligase activity"/>
    <property type="evidence" value="ECO:0000318"/>
    <property type="project" value="GO_Central"/>
</dbReference>
<dbReference type="SUPFAM" id="SSF57850">
    <property type="entry name" value="RING/U-box"/>
    <property type="match status" value="1"/>
</dbReference>
<name>F6WAE5_CIOIN</name>
<dbReference type="AlphaFoldDB" id="F6WAE5"/>
<evidence type="ECO:0000256" key="2">
    <source>
        <dbReference type="ARBA" id="ARBA00022771"/>
    </source>
</evidence>
<keyword evidence="2 4" id="KW-0863">Zinc-finger</keyword>
<dbReference type="InterPro" id="IPR001841">
    <property type="entry name" value="Znf_RING"/>
</dbReference>
<reference evidence="7" key="2">
    <citation type="journal article" date="2008" name="Genome Biol.">
        <title>Improved genome assembly and evidence-based global gene model set for the chordate Ciona intestinalis: new insight into intron and operon populations.</title>
        <authorList>
            <person name="Satou Y."/>
            <person name="Mineta K."/>
            <person name="Ogasawara M."/>
            <person name="Sasakura Y."/>
            <person name="Shoguchi E."/>
            <person name="Ueno K."/>
            <person name="Yamada L."/>
            <person name="Matsumoto J."/>
            <person name="Wasserscheid J."/>
            <person name="Dewar K."/>
            <person name="Wiley G.B."/>
            <person name="Macmil S.L."/>
            <person name="Roe B.A."/>
            <person name="Zeller R.W."/>
            <person name="Hastings K.E."/>
            <person name="Lemaire P."/>
            <person name="Lindquist E."/>
            <person name="Endo T."/>
            <person name="Hotta K."/>
            <person name="Inaba K."/>
        </authorList>
    </citation>
    <scope>NUCLEOTIDE SEQUENCE [LARGE SCALE GENOMIC DNA]</scope>
    <source>
        <strain evidence="7">wild type</strain>
    </source>
</reference>
<dbReference type="GO" id="GO:0045944">
    <property type="term" value="P:positive regulation of transcription by RNA polymerase II"/>
    <property type="evidence" value="ECO:0000318"/>
    <property type="project" value="GO_Central"/>
</dbReference>
<dbReference type="STRING" id="7719.ENSCINP00000014221"/>
<feature type="region of interest" description="Disordered" evidence="5">
    <location>
        <begin position="20"/>
        <end position="59"/>
    </location>
</feature>
<evidence type="ECO:0000259" key="6">
    <source>
        <dbReference type="PROSITE" id="PS50089"/>
    </source>
</evidence>
<dbReference type="Ensembl" id="ENSCINT00000014221.3">
    <property type="protein sequence ID" value="ENSCINP00000014221.3"/>
    <property type="gene ID" value="ENSCING00000006925.3"/>
</dbReference>
<dbReference type="FunFam" id="3.30.40.10:FF:001164">
    <property type="entry name" value="E3 ubiquitin-protein ligase RNF4 isoform X1"/>
    <property type="match status" value="1"/>
</dbReference>
<feature type="compositionally biased region" description="Low complexity" evidence="5">
    <location>
        <begin position="110"/>
        <end position="140"/>
    </location>
</feature>
<dbReference type="OMA" id="ICMDVYS"/>
<dbReference type="Gene3D" id="3.30.40.10">
    <property type="entry name" value="Zinc/RING finger domain, C3HC4 (zinc finger)"/>
    <property type="match status" value="1"/>
</dbReference>
<dbReference type="OrthoDB" id="6105938at2759"/>
<evidence type="ECO:0000256" key="5">
    <source>
        <dbReference type="SAM" id="MobiDB-lite"/>
    </source>
</evidence>
<evidence type="ECO:0000313" key="7">
    <source>
        <dbReference type="Ensembl" id="ENSCINP00000014221.3"/>
    </source>
</evidence>
<keyword evidence="1" id="KW-0479">Metal-binding</keyword>
<evidence type="ECO:0000256" key="4">
    <source>
        <dbReference type="PROSITE-ProRule" id="PRU00175"/>
    </source>
</evidence>
<dbReference type="GO" id="GO:0043161">
    <property type="term" value="P:proteasome-mediated ubiquitin-dependent protein catabolic process"/>
    <property type="evidence" value="ECO:0000318"/>
    <property type="project" value="GO_Central"/>
</dbReference>
<dbReference type="GeneTree" id="ENSGT00940000166266"/>
<dbReference type="Pfam" id="PF13923">
    <property type="entry name" value="zf-C3HC4_2"/>
    <property type="match status" value="1"/>
</dbReference>
<gene>
    <name evidence="7" type="primary">LOC100182651</name>
</gene>
<dbReference type="EMBL" id="EAAA01002357">
    <property type="status" value="NOT_ANNOTATED_CDS"/>
    <property type="molecule type" value="Genomic_DNA"/>
</dbReference>
<proteinExistence type="predicted"/>
<dbReference type="InterPro" id="IPR013083">
    <property type="entry name" value="Znf_RING/FYVE/PHD"/>
</dbReference>
<dbReference type="InterPro" id="IPR047134">
    <property type="entry name" value="RNF4"/>
</dbReference>
<keyword evidence="8" id="KW-1185">Reference proteome</keyword>
<dbReference type="PANTHER" id="PTHR23041:SF78">
    <property type="entry name" value="E3 UBIQUITIN-PROTEIN LIGASE RNF4"/>
    <property type="match status" value="1"/>
</dbReference>
<reference evidence="8" key="1">
    <citation type="journal article" date="2002" name="Science">
        <title>The draft genome of Ciona intestinalis: insights into chordate and vertebrate origins.</title>
        <authorList>
            <person name="Dehal P."/>
            <person name="Satou Y."/>
            <person name="Campbell R.K."/>
            <person name="Chapman J."/>
            <person name="Degnan B."/>
            <person name="De Tomaso A."/>
            <person name="Davidson B."/>
            <person name="Di Gregorio A."/>
            <person name="Gelpke M."/>
            <person name="Goodstein D.M."/>
            <person name="Harafuji N."/>
            <person name="Hastings K.E."/>
            <person name="Ho I."/>
            <person name="Hotta K."/>
            <person name="Huang W."/>
            <person name="Kawashima T."/>
            <person name="Lemaire P."/>
            <person name="Martinez D."/>
            <person name="Meinertzhagen I.A."/>
            <person name="Necula S."/>
            <person name="Nonaka M."/>
            <person name="Putnam N."/>
            <person name="Rash S."/>
            <person name="Saiga H."/>
            <person name="Satake M."/>
            <person name="Terry A."/>
            <person name="Yamada L."/>
            <person name="Wang H.G."/>
            <person name="Awazu S."/>
            <person name="Azumi K."/>
            <person name="Boore J."/>
            <person name="Branno M."/>
            <person name="Chin-Bow S."/>
            <person name="DeSantis R."/>
            <person name="Doyle S."/>
            <person name="Francino P."/>
            <person name="Keys D.N."/>
            <person name="Haga S."/>
            <person name="Hayashi H."/>
            <person name="Hino K."/>
            <person name="Imai K.S."/>
            <person name="Inaba K."/>
            <person name="Kano S."/>
            <person name="Kobayashi K."/>
            <person name="Kobayashi M."/>
            <person name="Lee B.I."/>
            <person name="Makabe K.W."/>
            <person name="Manohar C."/>
            <person name="Matassi G."/>
            <person name="Medina M."/>
            <person name="Mochizuki Y."/>
            <person name="Mount S."/>
            <person name="Morishita T."/>
            <person name="Miura S."/>
            <person name="Nakayama A."/>
            <person name="Nishizaka S."/>
            <person name="Nomoto H."/>
            <person name="Ohta F."/>
            <person name="Oishi K."/>
            <person name="Rigoutsos I."/>
            <person name="Sano M."/>
            <person name="Sasaki A."/>
            <person name="Sasakura Y."/>
            <person name="Shoguchi E."/>
            <person name="Shin-i T."/>
            <person name="Spagnuolo A."/>
            <person name="Stainier D."/>
            <person name="Suzuki M.M."/>
            <person name="Tassy O."/>
            <person name="Takatori N."/>
            <person name="Tokuoka M."/>
            <person name="Yagi K."/>
            <person name="Yoshizaki F."/>
            <person name="Wada S."/>
            <person name="Zhang C."/>
            <person name="Hyatt P.D."/>
            <person name="Larimer F."/>
            <person name="Detter C."/>
            <person name="Doggett N."/>
            <person name="Glavina T."/>
            <person name="Hawkins T."/>
            <person name="Richardson P."/>
            <person name="Lucas S."/>
            <person name="Kohara Y."/>
            <person name="Levine M."/>
            <person name="Satoh N."/>
            <person name="Rokhsar D.S."/>
        </authorList>
    </citation>
    <scope>NUCLEOTIDE SEQUENCE [LARGE SCALE GENOMIC DNA]</scope>
</reference>
<dbReference type="GO" id="GO:0008270">
    <property type="term" value="F:zinc ion binding"/>
    <property type="evidence" value="ECO:0007669"/>
    <property type="project" value="UniProtKB-KW"/>
</dbReference>
<organism evidence="7 8">
    <name type="scientific">Ciona intestinalis</name>
    <name type="common">Transparent sea squirt</name>
    <name type="synonym">Ascidia intestinalis</name>
    <dbReference type="NCBI Taxonomy" id="7719"/>
    <lineage>
        <taxon>Eukaryota</taxon>
        <taxon>Metazoa</taxon>
        <taxon>Chordata</taxon>
        <taxon>Tunicata</taxon>
        <taxon>Ascidiacea</taxon>
        <taxon>Phlebobranchia</taxon>
        <taxon>Cionidae</taxon>
        <taxon>Ciona</taxon>
    </lineage>
</organism>
<dbReference type="SMART" id="SM00184">
    <property type="entry name" value="RING"/>
    <property type="match status" value="1"/>
</dbReference>
<dbReference type="PROSITE" id="PS00518">
    <property type="entry name" value="ZF_RING_1"/>
    <property type="match status" value="1"/>
</dbReference>
<sequence length="224" mass="24763">MSQNDFDSSVIEIPSITRRRSRIESNTSSGSGDVIIIESPTEGTNARATRRRRRSATSGQNEIVDLTCATETSSVSVDLVDLTLTPSDRSSNSRTQSRERTPTTQRRSRPLSSIRRSNPSQATSARRTDTARSSMASASRVMIPPETPTVIDPRFQNLPEINCPVCLETLKTILSQGNEIRSTVCGHVFCHNCISLAIRSSKKCPTCRRKLTLKNVHPLYLTIT</sequence>
<evidence type="ECO:0000256" key="3">
    <source>
        <dbReference type="ARBA" id="ARBA00022833"/>
    </source>
</evidence>
<dbReference type="RefSeq" id="XP_002127685.1">
    <property type="nucleotide sequence ID" value="XM_002127649.4"/>
</dbReference>
<dbReference type="PANTHER" id="PTHR23041">
    <property type="entry name" value="RING FINGER DOMAIN-CONTAINING"/>
    <property type="match status" value="1"/>
</dbReference>